<dbReference type="GO" id="GO:0006526">
    <property type="term" value="P:L-arginine biosynthetic process"/>
    <property type="evidence" value="ECO:0007669"/>
    <property type="project" value="UniProtKB-KW"/>
</dbReference>
<dbReference type="InterPro" id="IPR001261">
    <property type="entry name" value="ArgE/DapE_CS"/>
</dbReference>
<dbReference type="RefSeq" id="WP_127568724.1">
    <property type="nucleotide sequence ID" value="NZ_BMFB01000001.1"/>
</dbReference>
<sequence length="385" mass="40843">MSRSPQAIALLERLIAFDTTSRNSNLALIDWMEDYLTGLGARCERVPSPDGLKSNLHAYIGPEVDGGVVLSGHTDVVPVDGQNWSTDPFALTEKDGKLYGRGTCDMKGFVACALAAAPDLAAASLKRPVHFAFSYDEEVGCQGAPSMIEAIAAGHPKPSAVLVGEPTGMKVVTGHKGLYSVRVEITGHEAHSSLVNAGACAVTNAVILMDFLRREGEALRAAAPDDSPFDPPFGTLTIGRMGGGSAMNILAKDAWFEALMRPAPWDDGPGVGRRLRELAAQVEADMRRTAPAASIRITEVSNVPPLRPETDGEAEGIARALTGDNAPRVVSYGTEGGQFQDGGMSAVICGPGHIDQAHQPDEFVEISQLEACMVFLKKLEQRLRA</sequence>
<dbReference type="InterPro" id="IPR050072">
    <property type="entry name" value="Peptidase_M20A"/>
</dbReference>
<keyword evidence="7" id="KW-0378">Hydrolase</keyword>
<dbReference type="GO" id="GO:0008777">
    <property type="term" value="F:acetylornithine deacetylase activity"/>
    <property type="evidence" value="ECO:0007669"/>
    <property type="project" value="TreeGrafter"/>
</dbReference>
<dbReference type="GO" id="GO:0046872">
    <property type="term" value="F:metal ion binding"/>
    <property type="evidence" value="ECO:0007669"/>
    <property type="project" value="UniProtKB-KW"/>
</dbReference>
<dbReference type="InterPro" id="IPR011650">
    <property type="entry name" value="Peptidase_M20_dimer"/>
</dbReference>
<evidence type="ECO:0000256" key="1">
    <source>
        <dbReference type="ARBA" id="ARBA00001947"/>
    </source>
</evidence>
<dbReference type="PROSITE" id="PS00759">
    <property type="entry name" value="ARGE_DAPE_CPG2_2"/>
    <property type="match status" value="1"/>
</dbReference>
<dbReference type="KEGG" id="gak:X907_2659"/>
<dbReference type="SUPFAM" id="SSF55031">
    <property type="entry name" value="Bacterial exopeptidase dimerisation domain"/>
    <property type="match status" value="1"/>
</dbReference>
<dbReference type="CDD" id="cd03894">
    <property type="entry name" value="M20_ArgE"/>
    <property type="match status" value="1"/>
</dbReference>
<proteinExistence type="inferred from homology"/>
<organism evidence="11 12">
    <name type="scientific">Glycocaulis alkaliphilus</name>
    <dbReference type="NCBI Taxonomy" id="1434191"/>
    <lineage>
        <taxon>Bacteria</taxon>
        <taxon>Pseudomonadati</taxon>
        <taxon>Pseudomonadota</taxon>
        <taxon>Alphaproteobacteria</taxon>
        <taxon>Maricaulales</taxon>
        <taxon>Maricaulaceae</taxon>
        <taxon>Glycocaulis</taxon>
    </lineage>
</organism>
<keyword evidence="6" id="KW-0479">Metal-binding</keyword>
<dbReference type="InterPro" id="IPR010169">
    <property type="entry name" value="AcOrn-deacetyl"/>
</dbReference>
<accession>A0A3T0ED02</accession>
<keyword evidence="5" id="KW-0028">Amino-acid biosynthesis</keyword>
<evidence type="ECO:0000256" key="9">
    <source>
        <dbReference type="ARBA" id="ARBA00023285"/>
    </source>
</evidence>
<keyword evidence="4" id="KW-0055">Arginine biosynthesis</keyword>
<dbReference type="Gene3D" id="3.40.630.10">
    <property type="entry name" value="Zn peptidases"/>
    <property type="match status" value="1"/>
</dbReference>
<evidence type="ECO:0000313" key="12">
    <source>
        <dbReference type="Proteomes" id="UP000286954"/>
    </source>
</evidence>
<name>A0A3T0ED02_9PROT</name>
<evidence type="ECO:0000256" key="8">
    <source>
        <dbReference type="ARBA" id="ARBA00022833"/>
    </source>
</evidence>
<dbReference type="EMBL" id="CP018911">
    <property type="protein sequence ID" value="AZU05170.1"/>
    <property type="molecule type" value="Genomic_DNA"/>
</dbReference>
<comment type="cofactor">
    <cofactor evidence="1">
        <name>Zn(2+)</name>
        <dbReference type="ChEBI" id="CHEBI:29105"/>
    </cofactor>
</comment>
<evidence type="ECO:0000256" key="3">
    <source>
        <dbReference type="ARBA" id="ARBA00022490"/>
    </source>
</evidence>
<dbReference type="PANTHER" id="PTHR43808">
    <property type="entry name" value="ACETYLORNITHINE DEACETYLASE"/>
    <property type="match status" value="1"/>
</dbReference>
<evidence type="ECO:0000256" key="7">
    <source>
        <dbReference type="ARBA" id="ARBA00022801"/>
    </source>
</evidence>
<keyword evidence="9" id="KW-0170">Cobalt</keyword>
<keyword evidence="8" id="KW-0862">Zinc</keyword>
<evidence type="ECO:0000256" key="6">
    <source>
        <dbReference type="ARBA" id="ARBA00022723"/>
    </source>
</evidence>
<dbReference type="NCBIfam" id="TIGR01892">
    <property type="entry name" value="AcOrn-deacetyl"/>
    <property type="match status" value="1"/>
</dbReference>
<feature type="domain" description="Peptidase M20 dimerisation" evidence="10">
    <location>
        <begin position="173"/>
        <end position="282"/>
    </location>
</feature>
<gene>
    <name evidence="11" type="ORF">X907_2659</name>
</gene>
<dbReference type="OrthoDB" id="9809784at2"/>
<evidence type="ECO:0000256" key="5">
    <source>
        <dbReference type="ARBA" id="ARBA00022605"/>
    </source>
</evidence>
<evidence type="ECO:0000256" key="4">
    <source>
        <dbReference type="ARBA" id="ARBA00022571"/>
    </source>
</evidence>
<comment type="similarity">
    <text evidence="2">Belongs to the peptidase M20A family. ArgE subfamily.</text>
</comment>
<dbReference type="Gene3D" id="3.30.70.360">
    <property type="match status" value="1"/>
</dbReference>
<reference evidence="11 12" key="1">
    <citation type="submission" date="2016-12" db="EMBL/GenBank/DDBJ databases">
        <title>The genome of dimorphic prosthecate Glycocaulis alkaliphilus 6b-8t, isolated from crude oil dictates its adaptability in petroleum environments.</title>
        <authorList>
            <person name="Wu X.-L."/>
            <person name="Geng S."/>
        </authorList>
    </citation>
    <scope>NUCLEOTIDE SEQUENCE [LARGE SCALE GENOMIC DNA]</scope>
    <source>
        <strain evidence="11 12">6B-8</strain>
    </source>
</reference>
<dbReference type="Proteomes" id="UP000286954">
    <property type="component" value="Chromosome"/>
</dbReference>
<dbReference type="AlphaFoldDB" id="A0A3T0ED02"/>
<evidence type="ECO:0000256" key="2">
    <source>
        <dbReference type="ARBA" id="ARBA00005691"/>
    </source>
</evidence>
<protein>
    <submittedName>
        <fullName evidence="11">Acetylornithine deacetylase</fullName>
    </submittedName>
</protein>
<dbReference type="SUPFAM" id="SSF53187">
    <property type="entry name" value="Zn-dependent exopeptidases"/>
    <property type="match status" value="1"/>
</dbReference>
<dbReference type="NCBIfam" id="NF005710">
    <property type="entry name" value="PRK07522.1"/>
    <property type="match status" value="1"/>
</dbReference>
<keyword evidence="12" id="KW-1185">Reference proteome</keyword>
<dbReference type="Pfam" id="PF07687">
    <property type="entry name" value="M20_dimer"/>
    <property type="match status" value="1"/>
</dbReference>
<dbReference type="PANTHER" id="PTHR43808:SF31">
    <property type="entry name" value="N-ACETYL-L-CITRULLINE DEACETYLASE"/>
    <property type="match status" value="1"/>
</dbReference>
<evidence type="ECO:0000259" key="10">
    <source>
        <dbReference type="Pfam" id="PF07687"/>
    </source>
</evidence>
<keyword evidence="3" id="KW-0963">Cytoplasm</keyword>
<dbReference type="InterPro" id="IPR002933">
    <property type="entry name" value="Peptidase_M20"/>
</dbReference>
<evidence type="ECO:0000313" key="11">
    <source>
        <dbReference type="EMBL" id="AZU05170.1"/>
    </source>
</evidence>
<dbReference type="InterPro" id="IPR036264">
    <property type="entry name" value="Bact_exopeptidase_dim_dom"/>
</dbReference>
<dbReference type="Pfam" id="PF01546">
    <property type="entry name" value="Peptidase_M20"/>
    <property type="match status" value="1"/>
</dbReference>